<accession>A0A371PL50</accession>
<keyword evidence="1" id="KW-0805">Transcription regulation</keyword>
<reference evidence="5 6" key="1">
    <citation type="submission" date="2018-08" db="EMBL/GenBank/DDBJ databases">
        <title>Paenibacillus sp. M4BSY-1, whole genome shotgun sequence.</title>
        <authorList>
            <person name="Tuo L."/>
        </authorList>
    </citation>
    <scope>NUCLEOTIDE SEQUENCE [LARGE SCALE GENOMIC DNA]</scope>
    <source>
        <strain evidence="5 6">M4BSY-1</strain>
    </source>
</reference>
<keyword evidence="2" id="KW-0238">DNA-binding</keyword>
<dbReference type="InterPro" id="IPR000835">
    <property type="entry name" value="HTH_MarR-typ"/>
</dbReference>
<dbReference type="OrthoDB" id="9806864at2"/>
<dbReference type="Pfam" id="PF01047">
    <property type="entry name" value="MarR"/>
    <property type="match status" value="1"/>
</dbReference>
<sequence>MKKETRGGFYVSQIRQLSNRIFEKLLKEHAIEEFNGAQGRILFVLWQRDNVTITELGEKTSLAKTTLTSMLDRMSEQGHIERNPDPKDRRQTRITLTPQAKALSDTYDKVTAQMNEMFYQGFSDKEIDQLDNMLAKVLHNLKQCEE</sequence>
<organism evidence="5 6">
    <name type="scientific">Paenibacillus paeoniae</name>
    <dbReference type="NCBI Taxonomy" id="2292705"/>
    <lineage>
        <taxon>Bacteria</taxon>
        <taxon>Bacillati</taxon>
        <taxon>Bacillota</taxon>
        <taxon>Bacilli</taxon>
        <taxon>Bacillales</taxon>
        <taxon>Paenibacillaceae</taxon>
        <taxon>Paenibacillus</taxon>
    </lineage>
</organism>
<keyword evidence="3" id="KW-0804">Transcription</keyword>
<comment type="caution">
    <text evidence="5">The sequence shown here is derived from an EMBL/GenBank/DDBJ whole genome shotgun (WGS) entry which is preliminary data.</text>
</comment>
<feature type="domain" description="HTH marR-type" evidence="4">
    <location>
        <begin position="1"/>
        <end position="139"/>
    </location>
</feature>
<dbReference type="RefSeq" id="WP_116044007.1">
    <property type="nucleotide sequence ID" value="NZ_QUBQ01000001.1"/>
</dbReference>
<dbReference type="InterPro" id="IPR036390">
    <property type="entry name" value="WH_DNA-bd_sf"/>
</dbReference>
<gene>
    <name evidence="5" type="ORF">DX130_07325</name>
</gene>
<evidence type="ECO:0000313" key="5">
    <source>
        <dbReference type="EMBL" id="REK76833.1"/>
    </source>
</evidence>
<dbReference type="PANTHER" id="PTHR42756:SF1">
    <property type="entry name" value="TRANSCRIPTIONAL REPRESSOR OF EMRAB OPERON"/>
    <property type="match status" value="1"/>
</dbReference>
<dbReference type="GO" id="GO:0003677">
    <property type="term" value="F:DNA binding"/>
    <property type="evidence" value="ECO:0007669"/>
    <property type="project" value="UniProtKB-KW"/>
</dbReference>
<evidence type="ECO:0000256" key="2">
    <source>
        <dbReference type="ARBA" id="ARBA00023125"/>
    </source>
</evidence>
<name>A0A371PL50_9BACL</name>
<dbReference type="InterPro" id="IPR036388">
    <property type="entry name" value="WH-like_DNA-bd_sf"/>
</dbReference>
<dbReference type="EMBL" id="QUBQ01000001">
    <property type="protein sequence ID" value="REK76833.1"/>
    <property type="molecule type" value="Genomic_DNA"/>
</dbReference>
<evidence type="ECO:0000313" key="6">
    <source>
        <dbReference type="Proteomes" id="UP000261905"/>
    </source>
</evidence>
<keyword evidence="6" id="KW-1185">Reference proteome</keyword>
<evidence type="ECO:0000259" key="4">
    <source>
        <dbReference type="PROSITE" id="PS50995"/>
    </source>
</evidence>
<dbReference type="PANTHER" id="PTHR42756">
    <property type="entry name" value="TRANSCRIPTIONAL REGULATOR, MARR"/>
    <property type="match status" value="1"/>
</dbReference>
<dbReference type="GO" id="GO:0003700">
    <property type="term" value="F:DNA-binding transcription factor activity"/>
    <property type="evidence" value="ECO:0007669"/>
    <property type="project" value="InterPro"/>
</dbReference>
<protein>
    <submittedName>
        <fullName evidence="5">MarR family transcriptional regulator</fullName>
    </submittedName>
</protein>
<dbReference type="SMART" id="SM00347">
    <property type="entry name" value="HTH_MARR"/>
    <property type="match status" value="1"/>
</dbReference>
<dbReference type="Proteomes" id="UP000261905">
    <property type="component" value="Unassembled WGS sequence"/>
</dbReference>
<dbReference type="PROSITE" id="PS50995">
    <property type="entry name" value="HTH_MARR_2"/>
    <property type="match status" value="1"/>
</dbReference>
<dbReference type="SUPFAM" id="SSF46785">
    <property type="entry name" value="Winged helix' DNA-binding domain"/>
    <property type="match status" value="1"/>
</dbReference>
<dbReference type="PRINTS" id="PR00598">
    <property type="entry name" value="HTHMARR"/>
</dbReference>
<dbReference type="Gene3D" id="1.10.10.10">
    <property type="entry name" value="Winged helix-like DNA-binding domain superfamily/Winged helix DNA-binding domain"/>
    <property type="match status" value="1"/>
</dbReference>
<evidence type="ECO:0000256" key="1">
    <source>
        <dbReference type="ARBA" id="ARBA00023015"/>
    </source>
</evidence>
<proteinExistence type="predicted"/>
<evidence type="ECO:0000256" key="3">
    <source>
        <dbReference type="ARBA" id="ARBA00023163"/>
    </source>
</evidence>
<dbReference type="AlphaFoldDB" id="A0A371PL50"/>